<dbReference type="InterPro" id="IPR036514">
    <property type="entry name" value="SGNH_hydro_sf"/>
</dbReference>
<sequence>MVTTDKDALAVLARADAAMVEVLGALKTLDQSSAVFRTLKVGIAANVTVDLLANYLRRHAYLAGVRLEVAKGNYDDLVGDVQAHAQAGVDLLLILPFFDNLQPAWETQLETLDAATRQAAQADYLSRLRLALQSAQGVGQVLLLGAHLWNPQVADSSPQQQALDAFNAGLAEAAAAHANTRLLETAGLLARVGTRQAFDARFYLRAKAPYTAPFIDHLAREVALATRQFGSVFHKVLVLDGDNTLWGGIVGEDGVDGVKLDPYSFPGNVFWTVQQQLKALEAQGVLLCLNSKNNAADVEELMREHPAMVLKDGHIVARRVNWDDKPSNLRALAAELNLGLDSFVFIDDSAFEIEAVREQLPQVTVFQVPKVLHDYPALVREQVMPLFLAGGVSAESRSKTQQYKSLAEAAQLQASFGSQEEYLRSLALSISLQRDASSQVARITELIGKSNQFNLTTTRLQAGDVAALMERADATVYSFSVSDRLAEHGLTGVLITVDEGSDTVVHSFLMSCRVIGRGVEFAIWRAVVADALARGKQRLRASYRKTAKNALVADFYDRLGLTRTNEADDGSRSYEAPLANLQLAESAWVELRNA</sequence>
<evidence type="ECO:0000313" key="2">
    <source>
        <dbReference type="Proteomes" id="UP000295361"/>
    </source>
</evidence>
<dbReference type="Proteomes" id="UP000295361">
    <property type="component" value="Unassembled WGS sequence"/>
</dbReference>
<dbReference type="AlphaFoldDB" id="A0A4R6QL76"/>
<dbReference type="InterPro" id="IPR036412">
    <property type="entry name" value="HAD-like_sf"/>
</dbReference>
<dbReference type="InterPro" id="IPR010037">
    <property type="entry name" value="FkbH_domain"/>
</dbReference>
<reference evidence="1 2" key="1">
    <citation type="submission" date="2019-03" db="EMBL/GenBank/DDBJ databases">
        <title>Genomic Encyclopedia of Type Strains, Phase IV (KMG-IV): sequencing the most valuable type-strain genomes for metagenomic binning, comparative biology and taxonomic classification.</title>
        <authorList>
            <person name="Goeker M."/>
        </authorList>
    </citation>
    <scope>NUCLEOTIDE SEQUENCE [LARGE SCALE GENOMIC DNA]</scope>
    <source>
        <strain evidence="1 2">DSM 16998</strain>
    </source>
</reference>
<keyword evidence="2" id="KW-1185">Reference proteome</keyword>
<dbReference type="OrthoDB" id="323926at2"/>
<dbReference type="SUPFAM" id="SSF56784">
    <property type="entry name" value="HAD-like"/>
    <property type="match status" value="1"/>
</dbReference>
<dbReference type="NCBIfam" id="TIGR01681">
    <property type="entry name" value="HAD-SF-IIIC"/>
    <property type="match status" value="1"/>
</dbReference>
<comment type="caution">
    <text evidence="1">The sequence shown here is derived from an EMBL/GenBank/DDBJ whole genome shotgun (WGS) entry which is preliminary data.</text>
</comment>
<dbReference type="Gene3D" id="3.40.50.1000">
    <property type="entry name" value="HAD superfamily/HAD-like"/>
    <property type="match status" value="1"/>
</dbReference>
<dbReference type="RefSeq" id="WP_133702144.1">
    <property type="nucleotide sequence ID" value="NZ_SNXS01000004.1"/>
</dbReference>
<dbReference type="InParanoid" id="A0A4R6QL76"/>
<gene>
    <name evidence="1" type="ORF">DES47_104620</name>
</gene>
<dbReference type="InterPro" id="IPR010033">
    <property type="entry name" value="HAD_SF_ppase_IIIC"/>
</dbReference>
<dbReference type="NCBIfam" id="TIGR01686">
    <property type="entry name" value="FkbH"/>
    <property type="match status" value="1"/>
</dbReference>
<protein>
    <submittedName>
        <fullName evidence="1">HAD superfamily phosphatase (TIGR01681 family)/FkbH-like protein</fullName>
    </submittedName>
</protein>
<dbReference type="EMBL" id="SNXS01000004">
    <property type="protein sequence ID" value="TDP64330.1"/>
    <property type="molecule type" value="Genomic_DNA"/>
</dbReference>
<dbReference type="InterPro" id="IPR023214">
    <property type="entry name" value="HAD_sf"/>
</dbReference>
<dbReference type="GO" id="GO:0016788">
    <property type="term" value="F:hydrolase activity, acting on ester bonds"/>
    <property type="evidence" value="ECO:0007669"/>
    <property type="project" value="UniProtKB-ARBA"/>
</dbReference>
<name>A0A4R6QL76_9BURK</name>
<proteinExistence type="predicted"/>
<dbReference type="Gene3D" id="3.40.50.1110">
    <property type="entry name" value="SGNH hydrolase"/>
    <property type="match status" value="1"/>
</dbReference>
<accession>A0A4R6QL76</accession>
<organism evidence="1 2">
    <name type="scientific">Roseateles toxinivorans</name>
    <dbReference type="NCBI Taxonomy" id="270368"/>
    <lineage>
        <taxon>Bacteria</taxon>
        <taxon>Pseudomonadati</taxon>
        <taxon>Pseudomonadota</taxon>
        <taxon>Betaproteobacteria</taxon>
        <taxon>Burkholderiales</taxon>
        <taxon>Sphaerotilaceae</taxon>
        <taxon>Roseateles</taxon>
    </lineage>
</organism>
<evidence type="ECO:0000313" key="1">
    <source>
        <dbReference type="EMBL" id="TDP64330.1"/>
    </source>
</evidence>